<proteinExistence type="predicted"/>
<evidence type="ECO:0000313" key="3">
    <source>
        <dbReference type="Proteomes" id="UP000243525"/>
    </source>
</evidence>
<accession>A0A2T5C4E2</accession>
<comment type="caution">
    <text evidence="2">The sequence shown here is derived from an EMBL/GenBank/DDBJ whole genome shotgun (WGS) entry which is preliminary data.</text>
</comment>
<protein>
    <submittedName>
        <fullName evidence="2">Uncharacterized protein</fullName>
    </submittedName>
</protein>
<name>A0A2T5C4E2_9BACT</name>
<dbReference type="OrthoDB" id="1492466at2"/>
<feature type="chain" id="PRO_5015493084" evidence="1">
    <location>
        <begin position="20"/>
        <end position="192"/>
    </location>
</feature>
<feature type="signal peptide" evidence="1">
    <location>
        <begin position="1"/>
        <end position="19"/>
    </location>
</feature>
<dbReference type="EMBL" id="QAAD01000003">
    <property type="protein sequence ID" value="PTN09732.1"/>
    <property type="molecule type" value="Genomic_DNA"/>
</dbReference>
<organism evidence="2 3">
    <name type="scientific">Mangrovibacterium marinum</name>
    <dbReference type="NCBI Taxonomy" id="1639118"/>
    <lineage>
        <taxon>Bacteria</taxon>
        <taxon>Pseudomonadati</taxon>
        <taxon>Bacteroidota</taxon>
        <taxon>Bacteroidia</taxon>
        <taxon>Marinilabiliales</taxon>
        <taxon>Prolixibacteraceae</taxon>
        <taxon>Mangrovibacterium</taxon>
    </lineage>
</organism>
<dbReference type="RefSeq" id="WP_107821121.1">
    <property type="nucleotide sequence ID" value="NZ_OY782574.1"/>
</dbReference>
<keyword evidence="1" id="KW-0732">Signal</keyword>
<reference evidence="2 3" key="1">
    <citation type="submission" date="2018-04" db="EMBL/GenBank/DDBJ databases">
        <title>Genomic Encyclopedia of Archaeal and Bacterial Type Strains, Phase II (KMG-II): from individual species to whole genera.</title>
        <authorList>
            <person name="Goeker M."/>
        </authorList>
    </citation>
    <scope>NUCLEOTIDE SEQUENCE [LARGE SCALE GENOMIC DNA]</scope>
    <source>
        <strain evidence="2 3">DSM 28823</strain>
    </source>
</reference>
<dbReference type="Proteomes" id="UP000243525">
    <property type="component" value="Unassembled WGS sequence"/>
</dbReference>
<gene>
    <name evidence="2" type="ORF">C8N47_10316</name>
</gene>
<evidence type="ECO:0000313" key="2">
    <source>
        <dbReference type="EMBL" id="PTN09732.1"/>
    </source>
</evidence>
<evidence type="ECO:0000256" key="1">
    <source>
        <dbReference type="SAM" id="SignalP"/>
    </source>
</evidence>
<dbReference type="AlphaFoldDB" id="A0A2T5C4E2"/>
<sequence>MKKLSLLFAAIFVATASFAQTETETSTFYSAEFNWHIDLPPGFEQIEAAVWDLQKGVPDSLLTDSLDHGYPKTILAFKSADYNYFESNWQHYDKLERGDYQDHCQSVANQLYQTFADQFPEAQIDTASSNQLVGTLDFEKFVLKMTLPNGVTLNSYMYSRLFGDKEFSANVFYVNNELGTMLLQSWLYSRFE</sequence>
<keyword evidence="3" id="KW-1185">Reference proteome</keyword>